<organism evidence="3 4">
    <name type="scientific">Prauserella oleivorans</name>
    <dbReference type="NCBI Taxonomy" id="1478153"/>
    <lineage>
        <taxon>Bacteria</taxon>
        <taxon>Bacillati</taxon>
        <taxon>Actinomycetota</taxon>
        <taxon>Actinomycetes</taxon>
        <taxon>Pseudonocardiales</taxon>
        <taxon>Pseudonocardiaceae</taxon>
        <taxon>Prauserella</taxon>
    </lineage>
</organism>
<dbReference type="RefSeq" id="WP_377394522.1">
    <property type="nucleotide sequence ID" value="NZ_JBHSAN010000052.1"/>
</dbReference>
<dbReference type="InterPro" id="IPR011089">
    <property type="entry name" value="GmrSD_C"/>
</dbReference>
<dbReference type="GO" id="GO:0004519">
    <property type="term" value="F:endonuclease activity"/>
    <property type="evidence" value="ECO:0007669"/>
    <property type="project" value="UniProtKB-KW"/>
</dbReference>
<proteinExistence type="predicted"/>
<keyword evidence="3" id="KW-0255">Endonuclease</keyword>
<keyword evidence="4" id="KW-1185">Reference proteome</keyword>
<evidence type="ECO:0000313" key="3">
    <source>
        <dbReference type="EMBL" id="MFD2802373.1"/>
    </source>
</evidence>
<evidence type="ECO:0000259" key="2">
    <source>
        <dbReference type="Pfam" id="PF07510"/>
    </source>
</evidence>
<protein>
    <submittedName>
        <fullName evidence="3">HNH endonuclease family protein</fullName>
    </submittedName>
</protein>
<dbReference type="PANTHER" id="PTHR24094:SF15">
    <property type="entry name" value="AMP-DEPENDENT SYNTHETASE_LIGASE DOMAIN-CONTAINING PROTEIN-RELATED"/>
    <property type="match status" value="1"/>
</dbReference>
<reference evidence="4" key="1">
    <citation type="journal article" date="2019" name="Int. J. Syst. Evol. Microbiol.">
        <title>The Global Catalogue of Microorganisms (GCM) 10K type strain sequencing project: providing services to taxonomists for standard genome sequencing and annotation.</title>
        <authorList>
            <consortium name="The Broad Institute Genomics Platform"/>
            <consortium name="The Broad Institute Genome Sequencing Center for Infectious Disease"/>
            <person name="Wu L."/>
            <person name="Ma J."/>
        </authorList>
    </citation>
    <scope>NUCLEOTIDE SEQUENCE [LARGE SCALE GENOMIC DNA]</scope>
    <source>
        <strain evidence="4">IBRC-M 10906</strain>
    </source>
</reference>
<name>A0ABW5WIK0_9PSEU</name>
<accession>A0ABW5WIK0</accession>
<dbReference type="PANTHER" id="PTHR24094">
    <property type="entry name" value="SECRETED PROTEIN"/>
    <property type="match status" value="1"/>
</dbReference>
<keyword evidence="1" id="KW-0732">Signal</keyword>
<dbReference type="EMBL" id="JBHUOF010000048">
    <property type="protein sequence ID" value="MFD2802373.1"/>
    <property type="molecule type" value="Genomic_DNA"/>
</dbReference>
<keyword evidence="3" id="KW-0540">Nuclease</keyword>
<evidence type="ECO:0000256" key="1">
    <source>
        <dbReference type="SAM" id="SignalP"/>
    </source>
</evidence>
<gene>
    <name evidence="3" type="ORF">ACFS2C_23570</name>
</gene>
<feature type="domain" description="GmrSD restriction endonucleases C-terminal" evidence="2">
    <location>
        <begin position="109"/>
        <end position="200"/>
    </location>
</feature>
<feature type="chain" id="PRO_5047227505" evidence="1">
    <location>
        <begin position="31"/>
        <end position="212"/>
    </location>
</feature>
<dbReference type="Proteomes" id="UP001597478">
    <property type="component" value="Unassembled WGS sequence"/>
</dbReference>
<sequence length="212" mass="22617">MDTPTTLARLTSAALAALALTACQLPSAPAEPSSAPAAASHELAALPVAPEDTGFPYDRDDWPHWSSSVGGGCDTRDLVLQKQARHVRVGEDCSLTGEWISVYDGQVVTDPSALDVDHLVPLAEVARSGARGWSEAQREAYANDPAVLVAVSASSNRAKGDQDPADWLPERDRCGYAARWVQTKHRYRLTVDPAEAHALRSVLAHCPSGGER</sequence>
<evidence type="ECO:0000313" key="4">
    <source>
        <dbReference type="Proteomes" id="UP001597478"/>
    </source>
</evidence>
<keyword evidence="3" id="KW-0378">Hydrolase</keyword>
<feature type="signal peptide" evidence="1">
    <location>
        <begin position="1"/>
        <end position="30"/>
    </location>
</feature>
<dbReference type="Pfam" id="PF07510">
    <property type="entry name" value="GmrSD_C"/>
    <property type="match status" value="1"/>
</dbReference>
<comment type="caution">
    <text evidence="3">The sequence shown here is derived from an EMBL/GenBank/DDBJ whole genome shotgun (WGS) entry which is preliminary data.</text>
</comment>